<evidence type="ECO:0000313" key="2">
    <source>
        <dbReference type="Proteomes" id="UP000037432"/>
    </source>
</evidence>
<name>A0A0J7Z1L3_STRVR</name>
<comment type="caution">
    <text evidence="1">The sequence shown here is derived from an EMBL/GenBank/DDBJ whole genome shotgun (WGS) entry which is preliminary data.</text>
</comment>
<accession>A0A0J7Z1L3</accession>
<reference evidence="1 2" key="1">
    <citation type="submission" date="2015-06" db="EMBL/GenBank/DDBJ databases">
        <authorList>
            <person name="Ju K.-S."/>
            <person name="Doroghazi J.R."/>
            <person name="Metcalf W.W."/>
        </authorList>
    </citation>
    <scope>NUCLEOTIDE SEQUENCE [LARGE SCALE GENOMIC DNA]</scope>
    <source>
        <strain evidence="1 2">NRRL 3414</strain>
    </source>
</reference>
<dbReference type="Proteomes" id="UP000037432">
    <property type="component" value="Unassembled WGS sequence"/>
</dbReference>
<dbReference type="OrthoDB" id="4370439at2"/>
<dbReference type="AlphaFoldDB" id="A0A0J7Z1L3"/>
<organism evidence="1 2">
    <name type="scientific">Streptomyces viridochromogenes</name>
    <dbReference type="NCBI Taxonomy" id="1938"/>
    <lineage>
        <taxon>Bacteria</taxon>
        <taxon>Bacillati</taxon>
        <taxon>Actinomycetota</taxon>
        <taxon>Actinomycetes</taxon>
        <taxon>Kitasatosporales</taxon>
        <taxon>Streptomycetaceae</taxon>
        <taxon>Streptomyces</taxon>
    </lineage>
</organism>
<protein>
    <submittedName>
        <fullName evidence="1">Uncharacterized protein</fullName>
    </submittedName>
</protein>
<evidence type="ECO:0000313" key="1">
    <source>
        <dbReference type="EMBL" id="KMS69218.1"/>
    </source>
</evidence>
<sequence>MDTPDAGAQAAGPFTTPSVPAWEYGDQLAQLDAAIAERSVEIWLDGAEGRRVAVIPRFGIVRGGRPHGVGASRGVAARRPGRADTAQVCLSSC</sequence>
<dbReference type="PATRIC" id="fig|1938.3.peg.7498"/>
<proteinExistence type="predicted"/>
<dbReference type="EMBL" id="LFNT01000063">
    <property type="protein sequence ID" value="KMS69218.1"/>
    <property type="molecule type" value="Genomic_DNA"/>
</dbReference>
<dbReference type="RefSeq" id="WP_048585613.1">
    <property type="nucleotide sequence ID" value="NZ_LFNT01000063.1"/>
</dbReference>
<gene>
    <name evidence="1" type="ORF">ACM01_35955</name>
</gene>